<evidence type="ECO:0000313" key="2">
    <source>
        <dbReference type="Proteomes" id="UP000325313"/>
    </source>
</evidence>
<sequence length="95" mass="10553">MLLPQFPSPGGSPRNSAQVFTAQVDVGVRLGALHALHLILISIEPVRAGPSPSMHMTQPVLVARMFRETWWWGFRGHWTVMGFELVTNLEDMVGS</sequence>
<comment type="caution">
    <text evidence="1">The sequence shown here is derived from an EMBL/GenBank/DDBJ whole genome shotgun (WGS) entry which is preliminary data.</text>
</comment>
<dbReference type="Proteomes" id="UP000325313">
    <property type="component" value="Unassembled WGS sequence"/>
</dbReference>
<accession>A0A5B0N9T3</accession>
<dbReference type="EMBL" id="VDEP01000416">
    <property type="protein sequence ID" value="KAA1085184.1"/>
    <property type="molecule type" value="Genomic_DNA"/>
</dbReference>
<name>A0A5B0N9T3_PUCGR</name>
<dbReference type="AlphaFoldDB" id="A0A5B0N9T3"/>
<protein>
    <submittedName>
        <fullName evidence="1">Uncharacterized protein</fullName>
    </submittedName>
</protein>
<organism evidence="1 2">
    <name type="scientific">Puccinia graminis f. sp. tritici</name>
    <dbReference type="NCBI Taxonomy" id="56615"/>
    <lineage>
        <taxon>Eukaryota</taxon>
        <taxon>Fungi</taxon>
        <taxon>Dikarya</taxon>
        <taxon>Basidiomycota</taxon>
        <taxon>Pucciniomycotina</taxon>
        <taxon>Pucciniomycetes</taxon>
        <taxon>Pucciniales</taxon>
        <taxon>Pucciniaceae</taxon>
        <taxon>Puccinia</taxon>
    </lineage>
</organism>
<gene>
    <name evidence="1" type="ORF">PGTUg99_014160</name>
</gene>
<proteinExistence type="predicted"/>
<reference evidence="1 2" key="1">
    <citation type="submission" date="2019-05" db="EMBL/GenBank/DDBJ databases">
        <title>Emergence of the Ug99 lineage of the wheat stem rust pathogen through somatic hybridization.</title>
        <authorList>
            <person name="Li F."/>
            <person name="Upadhyaya N.M."/>
            <person name="Sperschneider J."/>
            <person name="Matny O."/>
            <person name="Nguyen-Phuc H."/>
            <person name="Mago R."/>
            <person name="Raley C."/>
            <person name="Miller M.E."/>
            <person name="Silverstein K.A.T."/>
            <person name="Henningsen E."/>
            <person name="Hirsch C.D."/>
            <person name="Visser B."/>
            <person name="Pretorius Z.A."/>
            <person name="Steffenson B.J."/>
            <person name="Schwessinger B."/>
            <person name="Dodds P.N."/>
            <person name="Figueroa M."/>
        </authorList>
    </citation>
    <scope>NUCLEOTIDE SEQUENCE [LARGE SCALE GENOMIC DNA]</scope>
    <source>
        <strain evidence="1 2">Ug99</strain>
    </source>
</reference>
<evidence type="ECO:0000313" key="1">
    <source>
        <dbReference type="EMBL" id="KAA1085184.1"/>
    </source>
</evidence>